<dbReference type="PANTHER" id="PTHR24567:SF28">
    <property type="entry name" value="LISTERIOLYSIN REGULATORY PROTEIN"/>
    <property type="match status" value="1"/>
</dbReference>
<reference evidence="6 7" key="1">
    <citation type="journal article" date="2013" name="Genome Announc.">
        <title>Draft genome sequence of an Actinobacterium, Brachybacterium muris strain UCD-AY4.</title>
        <authorList>
            <person name="Lo J.R."/>
            <person name="Lang J.M."/>
            <person name="Darling A.E."/>
            <person name="Eisen J.A."/>
            <person name="Coil D.A."/>
        </authorList>
    </citation>
    <scope>NUCLEOTIDE SEQUENCE [LARGE SCALE GENOMIC DNA]</scope>
    <source>
        <strain evidence="6 7">UCD-AY4</strain>
    </source>
</reference>
<gene>
    <name evidence="6" type="ORF">D641_0113380</name>
</gene>
<dbReference type="InterPro" id="IPR036390">
    <property type="entry name" value="WH_DNA-bd_sf"/>
</dbReference>
<keyword evidence="2" id="KW-0238">DNA-binding</keyword>
<sequence>MHENSPHPARSHPGIGPAGALMLQIQHPHVCSAQTRAEVLGHVRLFHDLDASGIAEVDSMMASRSAPADAVLCRAGDPADALYVLAAGRAKSCTDTTDGHEVIDSLLAPGDIFGGLPALGRRQHPTTVRTLTDVCVLRIDAPSFRQLLLRLPAVSLRVIDELAEQLDASRGTSAMLASATVLTRVAATLDSLCTKFGTPNRVHPGAIDLHLPLSRADLAGLTGSTVESVSRAMSTLRREGTVDTGRRWTTVLDRERLRSLAGGEAL</sequence>
<dbReference type="Pfam" id="PF13545">
    <property type="entry name" value="HTH_Crp_2"/>
    <property type="match status" value="1"/>
</dbReference>
<dbReference type="PRINTS" id="PR00034">
    <property type="entry name" value="HTHCRP"/>
</dbReference>
<dbReference type="STRING" id="1249481.D641_0113380"/>
<evidence type="ECO:0000256" key="3">
    <source>
        <dbReference type="ARBA" id="ARBA00023163"/>
    </source>
</evidence>
<evidence type="ECO:0000259" key="4">
    <source>
        <dbReference type="PROSITE" id="PS50042"/>
    </source>
</evidence>
<dbReference type="AlphaFoldDB" id="A0A022KQ62"/>
<dbReference type="Gene3D" id="2.60.120.10">
    <property type="entry name" value="Jelly Rolls"/>
    <property type="match status" value="1"/>
</dbReference>
<protein>
    <submittedName>
        <fullName evidence="6">Crp/Fnr family transcriptional regulator</fullName>
    </submittedName>
</protein>
<dbReference type="SMART" id="SM00100">
    <property type="entry name" value="cNMP"/>
    <property type="match status" value="1"/>
</dbReference>
<dbReference type="PROSITE" id="PS50042">
    <property type="entry name" value="CNMP_BINDING_3"/>
    <property type="match status" value="1"/>
</dbReference>
<dbReference type="CDD" id="cd00038">
    <property type="entry name" value="CAP_ED"/>
    <property type="match status" value="1"/>
</dbReference>
<name>A0A022KQ62_9MICO</name>
<feature type="domain" description="Cyclic nucleotide-binding" evidence="4">
    <location>
        <begin position="45"/>
        <end position="165"/>
    </location>
</feature>
<dbReference type="InterPro" id="IPR000595">
    <property type="entry name" value="cNMP-bd_dom"/>
</dbReference>
<evidence type="ECO:0000313" key="7">
    <source>
        <dbReference type="Proteomes" id="UP000019754"/>
    </source>
</evidence>
<dbReference type="PANTHER" id="PTHR24567">
    <property type="entry name" value="CRP FAMILY TRANSCRIPTIONAL REGULATORY PROTEIN"/>
    <property type="match status" value="1"/>
</dbReference>
<dbReference type="SUPFAM" id="SSF51206">
    <property type="entry name" value="cAMP-binding domain-like"/>
    <property type="match status" value="1"/>
</dbReference>
<keyword evidence="1" id="KW-0805">Transcription regulation</keyword>
<dbReference type="SUPFAM" id="SSF46785">
    <property type="entry name" value="Winged helix' DNA-binding domain"/>
    <property type="match status" value="1"/>
</dbReference>
<evidence type="ECO:0000259" key="5">
    <source>
        <dbReference type="PROSITE" id="PS51063"/>
    </source>
</evidence>
<dbReference type="InterPro" id="IPR014710">
    <property type="entry name" value="RmlC-like_jellyroll"/>
</dbReference>
<dbReference type="InterPro" id="IPR018490">
    <property type="entry name" value="cNMP-bd_dom_sf"/>
</dbReference>
<dbReference type="GO" id="GO:0003700">
    <property type="term" value="F:DNA-binding transcription factor activity"/>
    <property type="evidence" value="ECO:0007669"/>
    <property type="project" value="TreeGrafter"/>
</dbReference>
<dbReference type="InterPro" id="IPR036388">
    <property type="entry name" value="WH-like_DNA-bd_sf"/>
</dbReference>
<organism evidence="6 7">
    <name type="scientific">Brachybacterium muris UCD-AY4</name>
    <dbReference type="NCBI Taxonomy" id="1249481"/>
    <lineage>
        <taxon>Bacteria</taxon>
        <taxon>Bacillati</taxon>
        <taxon>Actinomycetota</taxon>
        <taxon>Actinomycetes</taxon>
        <taxon>Micrococcales</taxon>
        <taxon>Dermabacteraceae</taxon>
        <taxon>Brachybacterium</taxon>
    </lineage>
</organism>
<keyword evidence="7" id="KW-1185">Reference proteome</keyword>
<keyword evidence="3" id="KW-0804">Transcription</keyword>
<dbReference type="Gene3D" id="1.10.10.10">
    <property type="entry name" value="Winged helix-like DNA-binding domain superfamily/Winged helix DNA-binding domain"/>
    <property type="match status" value="1"/>
</dbReference>
<dbReference type="GO" id="GO:0003677">
    <property type="term" value="F:DNA binding"/>
    <property type="evidence" value="ECO:0007669"/>
    <property type="project" value="UniProtKB-KW"/>
</dbReference>
<accession>A0A022KQ62</accession>
<dbReference type="HOGENOM" id="CLU_075053_3_1_11"/>
<comment type="caution">
    <text evidence="6">The sequence shown here is derived from an EMBL/GenBank/DDBJ whole genome shotgun (WGS) entry which is preliminary data.</text>
</comment>
<evidence type="ECO:0000256" key="2">
    <source>
        <dbReference type="ARBA" id="ARBA00023125"/>
    </source>
</evidence>
<dbReference type="Pfam" id="PF00027">
    <property type="entry name" value="cNMP_binding"/>
    <property type="match status" value="1"/>
</dbReference>
<evidence type="ECO:0000256" key="1">
    <source>
        <dbReference type="ARBA" id="ARBA00023015"/>
    </source>
</evidence>
<dbReference type="SMART" id="SM00419">
    <property type="entry name" value="HTH_CRP"/>
    <property type="match status" value="1"/>
</dbReference>
<feature type="domain" description="HTH crp-type" evidence="5">
    <location>
        <begin position="179"/>
        <end position="255"/>
    </location>
</feature>
<proteinExistence type="predicted"/>
<dbReference type="Proteomes" id="UP000019754">
    <property type="component" value="Unassembled WGS sequence"/>
</dbReference>
<dbReference type="InterPro" id="IPR050397">
    <property type="entry name" value="Env_Response_Regulators"/>
</dbReference>
<dbReference type="EMBL" id="AORC01000019">
    <property type="protein sequence ID" value="EYT48045.1"/>
    <property type="molecule type" value="Genomic_DNA"/>
</dbReference>
<dbReference type="GO" id="GO:0005829">
    <property type="term" value="C:cytosol"/>
    <property type="evidence" value="ECO:0007669"/>
    <property type="project" value="TreeGrafter"/>
</dbReference>
<dbReference type="PROSITE" id="PS51063">
    <property type="entry name" value="HTH_CRP_2"/>
    <property type="match status" value="1"/>
</dbReference>
<dbReference type="InterPro" id="IPR012318">
    <property type="entry name" value="HTH_CRP"/>
</dbReference>
<evidence type="ECO:0000313" key="6">
    <source>
        <dbReference type="EMBL" id="EYT48045.1"/>
    </source>
</evidence>